<evidence type="ECO:0000256" key="1">
    <source>
        <dbReference type="SAM" id="MobiDB-lite"/>
    </source>
</evidence>
<organism evidence="2 3">
    <name type="scientific">Candidatus Nitrospira neomarina</name>
    <dbReference type="NCBI Taxonomy" id="3020899"/>
    <lineage>
        <taxon>Bacteria</taxon>
        <taxon>Pseudomonadati</taxon>
        <taxon>Nitrospirota</taxon>
        <taxon>Nitrospiria</taxon>
        <taxon>Nitrospirales</taxon>
        <taxon>Nitrospiraceae</taxon>
        <taxon>Nitrospira</taxon>
    </lineage>
</organism>
<dbReference type="KEGG" id="nneo:PQG83_04575"/>
<dbReference type="Proteomes" id="UP001302494">
    <property type="component" value="Chromosome"/>
</dbReference>
<accession>A0AA96GPL1</accession>
<dbReference type="AlphaFoldDB" id="A0AA96GPL1"/>
<evidence type="ECO:0000313" key="3">
    <source>
        <dbReference type="Proteomes" id="UP001302494"/>
    </source>
</evidence>
<name>A0AA96GPL1_9BACT</name>
<dbReference type="RefSeq" id="WP_312747316.1">
    <property type="nucleotide sequence ID" value="NZ_CP116968.1"/>
</dbReference>
<gene>
    <name evidence="2" type="ORF">PQG83_04575</name>
</gene>
<proteinExistence type="predicted"/>
<keyword evidence="3" id="KW-1185">Reference proteome</keyword>
<dbReference type="EMBL" id="CP116968">
    <property type="protein sequence ID" value="WNM63033.1"/>
    <property type="molecule type" value="Genomic_DNA"/>
</dbReference>
<sequence>MKKSARPDQPNGRARKSSPKKTVTQKVSTDKYPRCSRCGSRTVHLEQLEQELLVTLSLHCLICGHYTFLGRPVIRLLRRPNVTIPDSITRPAGE</sequence>
<protein>
    <submittedName>
        <fullName evidence="2">Uncharacterized protein</fullName>
    </submittedName>
</protein>
<reference evidence="2 3" key="1">
    <citation type="submission" date="2023-01" db="EMBL/GenBank/DDBJ databases">
        <title>Cultivation and genomic characterization of new, ubiquitous marine nitrite-oxidizing bacteria from the Nitrospirales.</title>
        <authorList>
            <person name="Mueller A.J."/>
            <person name="Daebeler A."/>
            <person name="Herbold C.W."/>
            <person name="Kirkegaard R.H."/>
            <person name="Daims H."/>
        </authorList>
    </citation>
    <scope>NUCLEOTIDE SEQUENCE [LARGE SCALE GENOMIC DNA]</scope>
    <source>
        <strain evidence="2 3">DK</strain>
    </source>
</reference>
<feature type="region of interest" description="Disordered" evidence="1">
    <location>
        <begin position="1"/>
        <end position="29"/>
    </location>
</feature>
<evidence type="ECO:0000313" key="2">
    <source>
        <dbReference type="EMBL" id="WNM63033.1"/>
    </source>
</evidence>